<dbReference type="EMBL" id="AM286690">
    <property type="protein sequence ID" value="CAL17406.1"/>
    <property type="molecule type" value="Genomic_DNA"/>
</dbReference>
<keyword evidence="2 4" id="KW-0456">Lyase</keyword>
<dbReference type="InterPro" id="IPR007730">
    <property type="entry name" value="SPOR-like_dom"/>
</dbReference>
<keyword evidence="1 7" id="KW-0732">Signal</keyword>
<comment type="subcellular location">
    <subcellularLocation>
        <location evidence="4">Cell membrane</location>
        <topology evidence="4">Lipid-anchor</topology>
    </subcellularLocation>
</comment>
<evidence type="ECO:0000259" key="8">
    <source>
        <dbReference type="PROSITE" id="PS51724"/>
    </source>
</evidence>
<dbReference type="GO" id="GO:0005886">
    <property type="term" value="C:plasma membrane"/>
    <property type="evidence" value="ECO:0007669"/>
    <property type="project" value="UniProtKB-SubCell"/>
</dbReference>
<dbReference type="InterPro" id="IPR034718">
    <property type="entry name" value="RlpA"/>
</dbReference>
<dbReference type="OrthoDB" id="9779128at2"/>
<dbReference type="KEGG" id="abo:ABO_1958"/>
<dbReference type="RefSeq" id="WP_011589237.1">
    <property type="nucleotide sequence ID" value="NC_008260.1"/>
</dbReference>
<dbReference type="eggNOG" id="COG3087">
    <property type="taxonomic scope" value="Bacteria"/>
</dbReference>
<keyword evidence="4" id="KW-0472">Membrane</keyword>
<evidence type="ECO:0000256" key="7">
    <source>
        <dbReference type="SAM" id="SignalP"/>
    </source>
</evidence>
<dbReference type="HOGENOM" id="CLU_042923_3_2_6"/>
<organism evidence="9 10">
    <name type="scientific">Alcanivorax borkumensis (strain ATCC 700651 / DSM 11573 / NCIMB 13689 / SK2)</name>
    <dbReference type="NCBI Taxonomy" id="393595"/>
    <lineage>
        <taxon>Bacteria</taxon>
        <taxon>Pseudomonadati</taxon>
        <taxon>Pseudomonadota</taxon>
        <taxon>Gammaproteobacteria</taxon>
        <taxon>Oceanospirillales</taxon>
        <taxon>Alcanivoracaceae</taxon>
        <taxon>Alcanivorax</taxon>
    </lineage>
</organism>
<dbReference type="GO" id="GO:0042834">
    <property type="term" value="F:peptidoglycan binding"/>
    <property type="evidence" value="ECO:0007669"/>
    <property type="project" value="InterPro"/>
</dbReference>
<dbReference type="GO" id="GO:0000270">
    <property type="term" value="P:peptidoglycan metabolic process"/>
    <property type="evidence" value="ECO:0007669"/>
    <property type="project" value="UniProtKB-UniRule"/>
</dbReference>
<dbReference type="Proteomes" id="UP000008871">
    <property type="component" value="Chromosome"/>
</dbReference>
<dbReference type="FunFam" id="2.40.40.10:FF:000003">
    <property type="entry name" value="Endolytic peptidoglycan transglycosylase RlpA"/>
    <property type="match status" value="1"/>
</dbReference>
<dbReference type="AlphaFoldDB" id="Q0VN42"/>
<dbReference type="Pfam" id="PF05036">
    <property type="entry name" value="SPOR"/>
    <property type="match status" value="1"/>
</dbReference>
<dbReference type="CDD" id="cd22268">
    <property type="entry name" value="DPBB_RlpA-like"/>
    <property type="match status" value="1"/>
</dbReference>
<evidence type="ECO:0000256" key="2">
    <source>
        <dbReference type="ARBA" id="ARBA00023239"/>
    </source>
</evidence>
<dbReference type="NCBIfam" id="TIGR00413">
    <property type="entry name" value="rlpA"/>
    <property type="match status" value="1"/>
</dbReference>
<feature type="compositionally biased region" description="Low complexity" evidence="6">
    <location>
        <begin position="217"/>
        <end position="228"/>
    </location>
</feature>
<dbReference type="PROSITE" id="PS51724">
    <property type="entry name" value="SPOR"/>
    <property type="match status" value="1"/>
</dbReference>
<protein>
    <recommendedName>
        <fullName evidence="4">Endolytic peptidoglycan transglycosylase RlpA</fullName>
        <ecNumber evidence="4">4.2.2.-</ecNumber>
    </recommendedName>
</protein>
<dbReference type="GO" id="GO:0009279">
    <property type="term" value="C:cell outer membrane"/>
    <property type="evidence" value="ECO:0007669"/>
    <property type="project" value="TreeGrafter"/>
</dbReference>
<feature type="region of interest" description="Disordered" evidence="6">
    <location>
        <begin position="190"/>
        <end position="232"/>
    </location>
</feature>
<dbReference type="HAMAP" id="MF_02071">
    <property type="entry name" value="RlpA"/>
    <property type="match status" value="1"/>
</dbReference>
<dbReference type="InterPro" id="IPR036680">
    <property type="entry name" value="SPOR-like_sf"/>
</dbReference>
<feature type="signal peptide" evidence="7">
    <location>
        <begin position="1"/>
        <end position="18"/>
    </location>
</feature>
<dbReference type="PROSITE" id="PS51257">
    <property type="entry name" value="PROKAR_LIPOPROTEIN"/>
    <property type="match status" value="1"/>
</dbReference>
<keyword evidence="4" id="KW-0564">Palmitate</keyword>
<dbReference type="PANTHER" id="PTHR34183:SF1">
    <property type="entry name" value="ENDOLYTIC PEPTIDOGLYCAN TRANSGLYCOSYLASE RLPA"/>
    <property type="match status" value="1"/>
</dbReference>
<keyword evidence="10" id="KW-1185">Reference proteome</keyword>
<evidence type="ECO:0000256" key="4">
    <source>
        <dbReference type="HAMAP-Rule" id="MF_02071"/>
    </source>
</evidence>
<dbReference type="InterPro" id="IPR036908">
    <property type="entry name" value="RlpA-like_sf"/>
</dbReference>
<name>Q0VN42_ALCBS</name>
<evidence type="ECO:0000313" key="9">
    <source>
        <dbReference type="EMBL" id="CAL17406.1"/>
    </source>
</evidence>
<accession>Q0VN42</accession>
<evidence type="ECO:0000256" key="1">
    <source>
        <dbReference type="ARBA" id="ARBA00022729"/>
    </source>
</evidence>
<dbReference type="eggNOG" id="COG0797">
    <property type="taxonomic scope" value="Bacteria"/>
</dbReference>
<dbReference type="GO" id="GO:0071555">
    <property type="term" value="P:cell wall organization"/>
    <property type="evidence" value="ECO:0007669"/>
    <property type="project" value="UniProtKB-KW"/>
</dbReference>
<sequence>MNRLACAVLTSAFLGACATTPGPNDGNDGPGASNGAPGSDRYSLHQDTAPEERRDISQLPEPVPTNEPRSRYGNPQSYSVWGKTYQVLPQAEGYVAEGNASWYGQKFHGHRTSSGESFDMYQFTAAHRSLPLPTYARVTNLDNGKSLVVRVNDRGPFHEDRIIDLSWAAAVRLGIEQAGTGRVRVEAITGQQSQSQEANSTVPTAVRAALDSPPPSQAQSTSGTQTGTVKENEKSASLFLQAGAFSDRVSAQRLQQKLVNQLGVDTQIQHSEGNLFRVWIGPYENQQQRQQVRQTIADAGFDRPMPVSP</sequence>
<evidence type="ECO:0000256" key="6">
    <source>
        <dbReference type="SAM" id="MobiDB-lite"/>
    </source>
</evidence>
<evidence type="ECO:0000313" key="10">
    <source>
        <dbReference type="Proteomes" id="UP000008871"/>
    </source>
</evidence>
<dbReference type="EC" id="4.2.2.-" evidence="4"/>
<dbReference type="Pfam" id="PF03330">
    <property type="entry name" value="DPBB_1"/>
    <property type="match status" value="1"/>
</dbReference>
<feature type="region of interest" description="Disordered" evidence="6">
    <location>
        <begin position="23"/>
        <end position="75"/>
    </location>
</feature>
<dbReference type="SUPFAM" id="SSF50685">
    <property type="entry name" value="Barwin-like endoglucanases"/>
    <property type="match status" value="1"/>
</dbReference>
<reference evidence="9 10" key="1">
    <citation type="journal article" date="2006" name="Nat. Biotechnol.">
        <title>Genome sequence of the ubiquitous hydrocarbon-degrading marine bacterium Alcanivorax borkumensis.</title>
        <authorList>
            <person name="Schneiker S."/>
            <person name="Martins dos Santos V.A.P."/>
            <person name="Bartels D."/>
            <person name="Bekel T."/>
            <person name="Brecht M."/>
            <person name="Buhrmester J."/>
            <person name="Chernikova T.N."/>
            <person name="Denaro R."/>
            <person name="Ferrer M."/>
            <person name="Gertler C."/>
            <person name="Goesmann A."/>
            <person name="Golyshina O.V."/>
            <person name="Kaminski F."/>
            <person name="Khachane A.N."/>
            <person name="Lang S."/>
            <person name="Linke B."/>
            <person name="McHardy A.C."/>
            <person name="Meyer F."/>
            <person name="Nechitaylo T."/>
            <person name="Puehler A."/>
            <person name="Regenhardt D."/>
            <person name="Rupp O."/>
            <person name="Sabirova J.S."/>
            <person name="Selbitschka W."/>
            <person name="Yakimov M.M."/>
            <person name="Timmis K.N."/>
            <person name="Vorhoelter F.-J."/>
            <person name="Weidner S."/>
            <person name="Kaiser O."/>
            <person name="Golyshin P.N."/>
        </authorList>
    </citation>
    <scope>NUCLEOTIDE SEQUENCE [LARGE SCALE GENOMIC DNA]</scope>
    <source>
        <strain evidence="10">ATCC 700651 / DSM 11573 / NCIMB 13689 / SK2</strain>
    </source>
</reference>
<dbReference type="InterPro" id="IPR012997">
    <property type="entry name" value="RplA"/>
</dbReference>
<evidence type="ECO:0000256" key="5">
    <source>
        <dbReference type="RuleBase" id="RU003495"/>
    </source>
</evidence>
<dbReference type="Gene3D" id="3.30.70.1070">
    <property type="entry name" value="Sporulation related repeat"/>
    <property type="match status" value="1"/>
</dbReference>
<dbReference type="Gene3D" id="2.40.40.10">
    <property type="entry name" value="RlpA-like domain"/>
    <property type="match status" value="1"/>
</dbReference>
<feature type="chain" id="PRO_5009992442" description="Endolytic peptidoglycan transglycosylase RlpA" evidence="7">
    <location>
        <begin position="19"/>
        <end position="309"/>
    </location>
</feature>
<dbReference type="STRING" id="393595.ABO_1958"/>
<keyword evidence="4" id="KW-1003">Cell membrane</keyword>
<feature type="compositionally biased region" description="Basic and acidic residues" evidence="6">
    <location>
        <begin position="42"/>
        <end position="56"/>
    </location>
</feature>
<feature type="compositionally biased region" description="Low complexity" evidence="6">
    <location>
        <begin position="23"/>
        <end position="40"/>
    </location>
</feature>
<dbReference type="GO" id="GO:0008932">
    <property type="term" value="F:lytic endotransglycosylase activity"/>
    <property type="evidence" value="ECO:0007669"/>
    <property type="project" value="UniProtKB-UniRule"/>
</dbReference>
<evidence type="ECO:0000256" key="3">
    <source>
        <dbReference type="ARBA" id="ARBA00023316"/>
    </source>
</evidence>
<keyword evidence="4 9" id="KW-0449">Lipoprotein</keyword>
<comment type="similarity">
    <text evidence="4 5">Belongs to the RlpA family.</text>
</comment>
<proteinExistence type="inferred from homology"/>
<dbReference type="InterPro" id="IPR009009">
    <property type="entry name" value="RlpA-like_DPBB"/>
</dbReference>
<dbReference type="SUPFAM" id="SSF110997">
    <property type="entry name" value="Sporulation related repeat"/>
    <property type="match status" value="1"/>
</dbReference>
<comment type="function">
    <text evidence="4">Lytic transglycosylase with a strong preference for naked glycan strands that lack stem peptides.</text>
</comment>
<feature type="compositionally biased region" description="Polar residues" evidence="6">
    <location>
        <begin position="190"/>
        <end position="203"/>
    </location>
</feature>
<dbReference type="PANTHER" id="PTHR34183">
    <property type="entry name" value="ENDOLYTIC PEPTIDOGLYCAN TRANSGLYCOSYLASE RLPA"/>
    <property type="match status" value="1"/>
</dbReference>
<feature type="domain" description="SPOR" evidence="8">
    <location>
        <begin position="232"/>
        <end position="309"/>
    </location>
</feature>
<gene>
    <name evidence="4 9" type="primary">rlpA</name>
    <name evidence="9" type="ordered locus">ABO_1958</name>
</gene>
<keyword evidence="3 4" id="KW-0961">Cell wall biogenesis/degradation</keyword>